<evidence type="ECO:0008006" key="4">
    <source>
        <dbReference type="Google" id="ProtNLM"/>
    </source>
</evidence>
<feature type="transmembrane region" description="Helical" evidence="1">
    <location>
        <begin position="28"/>
        <end position="49"/>
    </location>
</feature>
<dbReference type="AlphaFoldDB" id="D3EPC1"/>
<keyword evidence="1" id="KW-0812">Transmembrane</keyword>
<evidence type="ECO:0000256" key="1">
    <source>
        <dbReference type="SAM" id="Phobius"/>
    </source>
</evidence>
<reference evidence="2 3" key="1">
    <citation type="journal article" date="2010" name="Nature">
        <title>Metabolic streamlining in an open-ocean nitrogen-fixing cyanobacterium.</title>
        <authorList>
            <person name="Tripp H.J."/>
            <person name="Bench S.R."/>
            <person name="Turk K.A."/>
            <person name="Foster R.A."/>
            <person name="Desany B.A."/>
            <person name="Niazi F."/>
            <person name="Affourtit J.P."/>
            <person name="Zehr J.P."/>
        </authorList>
    </citation>
    <scope>NUCLEOTIDE SEQUENCE [LARGE SCALE GENOMIC DNA]</scope>
    <source>
        <strain evidence="3">ALOHA</strain>
    </source>
</reference>
<accession>D3EPC1</accession>
<keyword evidence="3" id="KW-1185">Reference proteome</keyword>
<keyword evidence="1" id="KW-1133">Transmembrane helix</keyword>
<dbReference type="InterPro" id="IPR021434">
    <property type="entry name" value="DUF3082"/>
</dbReference>
<feature type="transmembrane region" description="Helical" evidence="1">
    <location>
        <begin position="86"/>
        <end position="107"/>
    </location>
</feature>
<dbReference type="PANTHER" id="PTHR35733">
    <property type="entry name" value="OS02G0307800 PROTEIN"/>
    <property type="match status" value="1"/>
</dbReference>
<gene>
    <name evidence="2" type="ordered locus">UCYN_05970</name>
</gene>
<organism evidence="3">
    <name type="scientific">Atelocyanobacterium thalassa (isolate ALOHA)</name>
    <dbReference type="NCBI Taxonomy" id="1453429"/>
    <lineage>
        <taxon>Bacteria</taxon>
        <taxon>Bacillati</taxon>
        <taxon>Cyanobacteriota</taxon>
        <taxon>Cyanophyceae</taxon>
        <taxon>Oscillatoriophycideae</taxon>
        <taxon>Chroococcales</taxon>
        <taxon>Aphanothecaceae</taxon>
        <taxon>Candidatus Atelocyanobacterium</taxon>
        <taxon>Candidatus Atelocyanobacterium thalassae</taxon>
    </lineage>
</organism>
<evidence type="ECO:0000313" key="3">
    <source>
        <dbReference type="Proteomes" id="UP000001405"/>
    </source>
</evidence>
<proteinExistence type="predicted"/>
<dbReference type="HOGENOM" id="CLU_157044_0_0_3"/>
<dbReference type="PANTHER" id="PTHR35733:SF1">
    <property type="entry name" value="OS02G0307800 PROTEIN"/>
    <property type="match status" value="1"/>
</dbReference>
<dbReference type="KEGG" id="cyu:UCYN_05970"/>
<dbReference type="STRING" id="1453429.UCYN_05970"/>
<sequence length="113" mass="12317">MGNAVLIFIDLTFFMNNPLKESSSQETNPFSCLIGSFLAGILGYGLYMLTSSIIHSFNAKPIISSNLLIIKLGSLVKTLVMGVASLATFMCFFISFGLILLACQLFLNKINHT</sequence>
<dbReference type="Proteomes" id="UP000001405">
    <property type="component" value="Chromosome"/>
</dbReference>
<dbReference type="Pfam" id="PF11282">
    <property type="entry name" value="DUF3082"/>
    <property type="match status" value="1"/>
</dbReference>
<protein>
    <recommendedName>
        <fullName evidence="4">DUF3082 domain-containing protein</fullName>
    </recommendedName>
</protein>
<keyword evidence="1" id="KW-0472">Membrane</keyword>
<name>D3EPC1_ATETH</name>
<evidence type="ECO:0000313" key="2">
    <source>
        <dbReference type="EMBL" id="ADB95321.1"/>
    </source>
</evidence>
<dbReference type="EMBL" id="CP001842">
    <property type="protein sequence ID" value="ADB95321.1"/>
    <property type="molecule type" value="Genomic_DNA"/>
</dbReference>